<reference evidence="2" key="1">
    <citation type="submission" date="2019-08" db="EMBL/GenBank/DDBJ databases">
        <authorList>
            <person name="Kucharzyk K."/>
            <person name="Murdoch R.W."/>
            <person name="Higgins S."/>
            <person name="Loffler F."/>
        </authorList>
    </citation>
    <scope>NUCLEOTIDE SEQUENCE</scope>
</reference>
<proteinExistence type="predicted"/>
<dbReference type="Pfam" id="PF13175">
    <property type="entry name" value="AAA_15"/>
    <property type="match status" value="1"/>
</dbReference>
<evidence type="ECO:0000313" key="2">
    <source>
        <dbReference type="EMBL" id="MPL62859.1"/>
    </source>
</evidence>
<dbReference type="InterPro" id="IPR027417">
    <property type="entry name" value="P-loop_NTPase"/>
</dbReference>
<organism evidence="2">
    <name type="scientific">bioreactor metagenome</name>
    <dbReference type="NCBI Taxonomy" id="1076179"/>
    <lineage>
        <taxon>unclassified sequences</taxon>
        <taxon>metagenomes</taxon>
        <taxon>ecological metagenomes</taxon>
    </lineage>
</organism>
<protein>
    <recommendedName>
        <fullName evidence="1">Endonuclease GajA/Old nuclease/RecF-like AAA domain-containing protein</fullName>
    </recommendedName>
</protein>
<dbReference type="InterPro" id="IPR051396">
    <property type="entry name" value="Bact_Antivir_Def_Nuclease"/>
</dbReference>
<dbReference type="AlphaFoldDB" id="A0A644T7W6"/>
<dbReference type="Gene3D" id="3.40.50.300">
    <property type="entry name" value="P-loop containing nucleotide triphosphate hydrolases"/>
    <property type="match status" value="1"/>
</dbReference>
<sequence>MEIIIKDINIKNDSYYFNTQNNLKLSGLSKVNIFIGENNSGKSRLLRDIFKSFGSELQFIPQNSEILNKYQNINKSIDSLRKDFESDNDDEIEGPDENQMIMWDLDEINFRTQDFLIENIENFSCIEKLKDTINDLYGNSDSEGSDFNIQDEIFASRLNASFKENFDKEICNNLGIFNYSFKKIYIPILRGLRPFVSYYDPDEENQVDSYKKRTIHDYFKETSIDDEYFEISEETTENNDLTIYTGMNYYKIIQNHLLGDLSQRELIKKFEICLSENFFDDKVALIPKLGDDVLSVKIGNEEEKPIYELGEGVQEIIIILLPLFLHLDDVEENENILFFIEEPEQHLHPTLQKKLIETFNQPEFDKYQFFFTTHSNHFLDLTLTNNNISIFSFRKKLENLSNEETPKFLIERFSSDNYSILDEIGVKPSSVLMSNCNILVEGASDKPYYRKYLKIHMENDENLKKYEEGIHYIFDSYGGTGNIKTKLDIMNDSLNDKIMFIADEDGNRDDIEKKLENAKHKYILNCREVENTLSEETILKIFEMRDDINYEKIDKDFCKEELVEDKYRNEKMAKFLDKCASKTNLFSIGDNNKGKNPNDFRDKVNFAGLAMRNVECWDDLSDEAKSVAKKMYKFIEKKNS</sequence>
<comment type="caution">
    <text evidence="2">The sequence shown here is derived from an EMBL/GenBank/DDBJ whole genome shotgun (WGS) entry which is preliminary data.</text>
</comment>
<evidence type="ECO:0000259" key="1">
    <source>
        <dbReference type="Pfam" id="PF13175"/>
    </source>
</evidence>
<accession>A0A644T7W6</accession>
<dbReference type="InterPro" id="IPR041685">
    <property type="entry name" value="AAA_GajA/Old/RecF-like"/>
</dbReference>
<name>A0A644T7W6_9ZZZZ</name>
<feature type="domain" description="Endonuclease GajA/Old nuclease/RecF-like AAA" evidence="1">
    <location>
        <begin position="5"/>
        <end position="378"/>
    </location>
</feature>
<dbReference type="SUPFAM" id="SSF52540">
    <property type="entry name" value="P-loop containing nucleoside triphosphate hydrolases"/>
    <property type="match status" value="1"/>
</dbReference>
<gene>
    <name evidence="2" type="ORF">SDC9_08479</name>
</gene>
<dbReference type="PANTHER" id="PTHR43581:SF4">
    <property type="entry name" value="ATP_GTP PHOSPHATASE"/>
    <property type="match status" value="1"/>
</dbReference>
<dbReference type="PANTHER" id="PTHR43581">
    <property type="entry name" value="ATP/GTP PHOSPHATASE"/>
    <property type="match status" value="1"/>
</dbReference>
<dbReference type="EMBL" id="VSSQ01000019">
    <property type="protein sequence ID" value="MPL62859.1"/>
    <property type="molecule type" value="Genomic_DNA"/>
</dbReference>